<name>A0ABQ0BEK0_9FIRM</name>
<feature type="domain" description="Primase C-terminal 1" evidence="1">
    <location>
        <begin position="186"/>
        <end position="252"/>
    </location>
</feature>
<dbReference type="PANTHER" id="PTHR34985:SF1">
    <property type="entry name" value="SLR0554 PROTEIN"/>
    <property type="match status" value="1"/>
</dbReference>
<dbReference type="EMBL" id="BAABYW010000001">
    <property type="protein sequence ID" value="GAA6409873.1"/>
    <property type="molecule type" value="Genomic_DNA"/>
</dbReference>
<evidence type="ECO:0000313" key="4">
    <source>
        <dbReference type="Proteomes" id="UP001600943"/>
    </source>
</evidence>
<dbReference type="Pfam" id="PF08708">
    <property type="entry name" value="PriCT_1"/>
    <property type="match status" value="1"/>
</dbReference>
<dbReference type="SMART" id="SM00943">
    <property type="entry name" value="Prim-Pol"/>
    <property type="match status" value="1"/>
</dbReference>
<evidence type="ECO:0000259" key="2">
    <source>
        <dbReference type="SMART" id="SM00943"/>
    </source>
</evidence>
<dbReference type="InterPro" id="IPR007936">
    <property type="entry name" value="VapE-like_dom"/>
</dbReference>
<dbReference type="Pfam" id="PF05272">
    <property type="entry name" value="VapE-like_dom"/>
    <property type="match status" value="1"/>
</dbReference>
<dbReference type="RefSeq" id="WP_390407932.1">
    <property type="nucleotide sequence ID" value="NZ_BAABYW010000001.1"/>
</dbReference>
<proteinExistence type="predicted"/>
<dbReference type="PANTHER" id="PTHR34985">
    <property type="entry name" value="SLR0554 PROTEIN"/>
    <property type="match status" value="1"/>
</dbReference>
<gene>
    <name evidence="3" type="ORF">K040078D81_39900</name>
</gene>
<dbReference type="Pfam" id="PF09250">
    <property type="entry name" value="Prim-Pol"/>
    <property type="match status" value="1"/>
</dbReference>
<sequence>MEFPSMYHAAVEYIKMGLAVFPLETRGKKPITRNGCKDATTDAAQVKAWWQQWPEANIGIATGNRSGGIFVIDLDVDEEKGIDGYHTLEDWQRDNGHFPETWMAITGRGGYHLYFKDDVEVRNRAGIIDGVDVRGEGGYVVAPPSIHSNGNRYEWEYSPEEYELSQSTDTVKFFLTTGIDKGGMHFSMPEVVSAGERNHMLFKFACMMQAKGASDNAVFAATMAENMAKCNPPMDEKEVRTLVSSALKYEKGKPIHFDENGIASQGWREPIFSLTDKGRIKQTIANMCEAIEYDEKLWGHIKYNTLSYSPFVVGDLPWEHVNKYREWSNSDDSNLKSYIEARYGLKSMEKIMDALNIVVNRNPYNPVKIMLEECHQNWDKKTGYIKSLLPDYLGVEDNEYAEESMKIFMLGAISRVYYPGCKFDYMPVLLGKQGVGKSTFLRLLAMNNAWYNDNFNTVEGDKAPEKLRGMWMVELAELLATKKAKEVESIKAFLTSTVDTYRPPYGRRTEQRPRVCVFAGTTNNDHFLTDTTGNRRYLPIVARKEFIRKSMFDDPETVRRDFENAWGEAMQIFKDSEENPSLVLPEHLQKFVEDKQSEFMEEDVRVGIIQEWLDKTPEKRICVAMLYDAALGNEGKKPSKYESNELHSIMINSIKGWHRIDNSNGGRAKCGGYGTQICYEKDEEIVTQEFMELSDDSDIPFD</sequence>
<evidence type="ECO:0008006" key="5">
    <source>
        <dbReference type="Google" id="ProtNLM"/>
    </source>
</evidence>
<organism evidence="3 4">
    <name type="scientific">Blautia hominis</name>
    <dbReference type="NCBI Taxonomy" id="2025493"/>
    <lineage>
        <taxon>Bacteria</taxon>
        <taxon>Bacillati</taxon>
        <taxon>Bacillota</taxon>
        <taxon>Clostridia</taxon>
        <taxon>Lachnospirales</taxon>
        <taxon>Lachnospiraceae</taxon>
        <taxon>Blautia</taxon>
    </lineage>
</organism>
<dbReference type="InterPro" id="IPR015330">
    <property type="entry name" value="DNA_primase/pol_bifunc_N"/>
</dbReference>
<keyword evidence="4" id="KW-1185">Reference proteome</keyword>
<dbReference type="SUPFAM" id="SSF56747">
    <property type="entry name" value="Prim-pol domain"/>
    <property type="match status" value="1"/>
</dbReference>
<comment type="caution">
    <text evidence="3">The sequence shown here is derived from an EMBL/GenBank/DDBJ whole genome shotgun (WGS) entry which is preliminary data.</text>
</comment>
<dbReference type="SMART" id="SM00942">
    <property type="entry name" value="PriCT_1"/>
    <property type="match status" value="1"/>
</dbReference>
<protein>
    <recommendedName>
        <fullName evidence="5">DNA primase/polymerase bifunctional N-terminal domain-containing protein</fullName>
    </recommendedName>
</protein>
<feature type="domain" description="DNA primase/polymerase bifunctional N-terminal" evidence="2">
    <location>
        <begin position="10"/>
        <end position="164"/>
    </location>
</feature>
<dbReference type="CDD" id="cd04859">
    <property type="entry name" value="Prim_Pol"/>
    <property type="match status" value="1"/>
</dbReference>
<dbReference type="InterPro" id="IPR014820">
    <property type="entry name" value="PriCT_1"/>
</dbReference>
<accession>A0ABQ0BEK0</accession>
<evidence type="ECO:0000313" key="3">
    <source>
        <dbReference type="EMBL" id="GAA6409873.1"/>
    </source>
</evidence>
<dbReference type="Proteomes" id="UP001600943">
    <property type="component" value="Unassembled WGS sequence"/>
</dbReference>
<reference evidence="3 4" key="1">
    <citation type="submission" date="2024-04" db="EMBL/GenBank/DDBJ databases">
        <title>Defined microbial consortia suppress multidrug-resistant proinflammatory Enterobacteriaceae via ecological control.</title>
        <authorList>
            <person name="Furuichi M."/>
            <person name="Kawaguchi T."/>
            <person name="Pust M."/>
            <person name="Yasuma K."/>
            <person name="Plichta D."/>
            <person name="Hasegawa N."/>
            <person name="Ohya T."/>
            <person name="Bhattarai S."/>
            <person name="Sasajima S."/>
            <person name="Aoto Y."/>
            <person name="Tuganbaev T."/>
            <person name="Yaginuma M."/>
            <person name="Ueda M."/>
            <person name="Okahashi N."/>
            <person name="Amafuji K."/>
            <person name="Kiridooshi Y."/>
            <person name="Sugita K."/>
            <person name="Strazar M."/>
            <person name="Skelly A."/>
            <person name="Suda W."/>
            <person name="Hattori M."/>
            <person name="Nakamoto N."/>
            <person name="Caballero S."/>
            <person name="Norman J."/>
            <person name="Olle B."/>
            <person name="Tanoue T."/>
            <person name="Arita M."/>
            <person name="Bucci V."/>
            <person name="Atarashi K."/>
            <person name="Xavier R."/>
            <person name="Honda K."/>
        </authorList>
    </citation>
    <scope>NUCLEOTIDE SEQUENCE [LARGE SCALE GENOMIC DNA]</scope>
    <source>
        <strain evidence="4">k04-0078-D8-1</strain>
    </source>
</reference>
<evidence type="ECO:0000259" key="1">
    <source>
        <dbReference type="SMART" id="SM00942"/>
    </source>
</evidence>